<comment type="caution">
    <text evidence="2">The sequence shown here is derived from an EMBL/GenBank/DDBJ whole genome shotgun (WGS) entry which is preliminary data.</text>
</comment>
<proteinExistence type="predicted"/>
<reference evidence="2 3" key="1">
    <citation type="journal article" date="2015" name="Stand. Genomic Sci.">
        <title>Genomic Encyclopedia of Bacterial and Archaeal Type Strains, Phase III: the genomes of soil and plant-associated and newly described type strains.</title>
        <authorList>
            <person name="Whitman W.B."/>
            <person name="Woyke T."/>
            <person name="Klenk H.P."/>
            <person name="Zhou Y."/>
            <person name="Lilburn T.G."/>
            <person name="Beck B.J."/>
            <person name="De Vos P."/>
            <person name="Vandamme P."/>
            <person name="Eisen J.A."/>
            <person name="Garrity G."/>
            <person name="Hugenholtz P."/>
            <person name="Kyrpides N.C."/>
        </authorList>
    </citation>
    <scope>NUCLEOTIDE SEQUENCE [LARGE SCALE GENOMIC DNA]</scope>
    <source>
        <strain evidence="2 3">CGMCC 1.10115</strain>
    </source>
</reference>
<protein>
    <recommendedName>
        <fullName evidence="4">DUF3953 domain-containing protein</fullName>
    </recommendedName>
</protein>
<organism evidence="2 3">
    <name type="scientific">Cytobacillus oceanisediminis</name>
    <dbReference type="NCBI Taxonomy" id="665099"/>
    <lineage>
        <taxon>Bacteria</taxon>
        <taxon>Bacillati</taxon>
        <taxon>Bacillota</taxon>
        <taxon>Bacilli</taxon>
        <taxon>Bacillales</taxon>
        <taxon>Bacillaceae</taxon>
        <taxon>Cytobacillus</taxon>
    </lineage>
</organism>
<feature type="transmembrane region" description="Helical" evidence="1">
    <location>
        <begin position="58"/>
        <end position="73"/>
    </location>
</feature>
<dbReference type="Proteomes" id="UP000318667">
    <property type="component" value="Unassembled WGS sequence"/>
</dbReference>
<sequence length="76" mass="8717">MQTQSVRELVIVIVLIGLSTFSLFPEFGLSNKIAFMSIFSVMCMIEFFRNFKESKSKAFFAIGVMIVVVWSFMNTM</sequence>
<gene>
    <name evidence="2" type="ORF">IQ19_02435</name>
</gene>
<dbReference type="GeneID" id="65403619"/>
<dbReference type="AlphaFoldDB" id="A0A562JWA7"/>
<keyword evidence="3" id="KW-1185">Reference proteome</keyword>
<keyword evidence="1" id="KW-1133">Transmembrane helix</keyword>
<evidence type="ECO:0000313" key="3">
    <source>
        <dbReference type="Proteomes" id="UP000318667"/>
    </source>
</evidence>
<dbReference type="RefSeq" id="WP_144542599.1">
    <property type="nucleotide sequence ID" value="NZ_CBCSDC010000002.1"/>
</dbReference>
<keyword evidence="1" id="KW-0472">Membrane</keyword>
<name>A0A562JWA7_9BACI</name>
<feature type="transmembrane region" description="Helical" evidence="1">
    <location>
        <begin position="33"/>
        <end position="51"/>
    </location>
</feature>
<evidence type="ECO:0000256" key="1">
    <source>
        <dbReference type="SAM" id="Phobius"/>
    </source>
</evidence>
<feature type="transmembrane region" description="Helical" evidence="1">
    <location>
        <begin position="9"/>
        <end position="27"/>
    </location>
</feature>
<evidence type="ECO:0000313" key="2">
    <source>
        <dbReference type="EMBL" id="TWH87480.1"/>
    </source>
</evidence>
<evidence type="ECO:0008006" key="4">
    <source>
        <dbReference type="Google" id="ProtNLM"/>
    </source>
</evidence>
<dbReference type="EMBL" id="VLKI01000005">
    <property type="protein sequence ID" value="TWH87480.1"/>
    <property type="molecule type" value="Genomic_DNA"/>
</dbReference>
<keyword evidence="1" id="KW-0812">Transmembrane</keyword>
<accession>A0A562JWA7</accession>